<proteinExistence type="predicted"/>
<dbReference type="SUPFAM" id="SSF55608">
    <property type="entry name" value="Homing endonucleases"/>
    <property type="match status" value="1"/>
</dbReference>
<dbReference type="AlphaFoldDB" id="X1FTA2"/>
<dbReference type="Gene3D" id="3.10.28.10">
    <property type="entry name" value="Homing endonucleases"/>
    <property type="match status" value="1"/>
</dbReference>
<feature type="non-terminal residue" evidence="2">
    <location>
        <position position="1"/>
    </location>
</feature>
<dbReference type="Pfam" id="PF03161">
    <property type="entry name" value="LAGLIDADG_2"/>
    <property type="match status" value="1"/>
</dbReference>
<evidence type="ECO:0000313" key="2">
    <source>
        <dbReference type="EMBL" id="GAH48227.1"/>
    </source>
</evidence>
<evidence type="ECO:0000259" key="1">
    <source>
        <dbReference type="Pfam" id="PF03161"/>
    </source>
</evidence>
<name>X1FTA2_9ZZZZ</name>
<dbReference type="InterPro" id="IPR027434">
    <property type="entry name" value="Homing_endonucl"/>
</dbReference>
<protein>
    <recommendedName>
        <fullName evidence="1">Homing endonuclease LAGLIDADG domain-containing protein</fullName>
    </recommendedName>
</protein>
<gene>
    <name evidence="2" type="ORF">S03H2_39290</name>
</gene>
<dbReference type="InterPro" id="IPR004860">
    <property type="entry name" value="LAGLIDADG_dom"/>
</dbReference>
<organism evidence="2">
    <name type="scientific">marine sediment metagenome</name>
    <dbReference type="NCBI Taxonomy" id="412755"/>
    <lineage>
        <taxon>unclassified sequences</taxon>
        <taxon>metagenomes</taxon>
        <taxon>ecological metagenomes</taxon>
    </lineage>
</organism>
<dbReference type="GO" id="GO:0004519">
    <property type="term" value="F:endonuclease activity"/>
    <property type="evidence" value="ECO:0007669"/>
    <property type="project" value="InterPro"/>
</dbReference>
<reference evidence="2" key="1">
    <citation type="journal article" date="2014" name="Front. Microbiol.">
        <title>High frequency of phylogenetically diverse reductive dehalogenase-homologous genes in deep subseafloor sedimentary metagenomes.</title>
        <authorList>
            <person name="Kawai M."/>
            <person name="Futagami T."/>
            <person name="Toyoda A."/>
            <person name="Takaki Y."/>
            <person name="Nishi S."/>
            <person name="Hori S."/>
            <person name="Arai W."/>
            <person name="Tsubouchi T."/>
            <person name="Morono Y."/>
            <person name="Uchiyama I."/>
            <person name="Ito T."/>
            <person name="Fujiyama A."/>
            <person name="Inagaki F."/>
            <person name="Takami H."/>
        </authorList>
    </citation>
    <scope>NUCLEOTIDE SEQUENCE</scope>
    <source>
        <strain evidence="2">Expedition CK06-06</strain>
    </source>
</reference>
<accession>X1FTA2</accession>
<dbReference type="EMBL" id="BARU01024278">
    <property type="protein sequence ID" value="GAH48227.1"/>
    <property type="molecule type" value="Genomic_DNA"/>
</dbReference>
<sequence>GEELLSIWKKWYPNRKKIVPRDIKLTPLTVRQWYIGDGCLVPHNSGRSHIILCTEGFPIADVKWLADKLINLGFKATQYVSNISHISVYSTEDFLNYLGPCPVKDYKYKWNYYKRKEVNKNDLFQRKEVL</sequence>
<feature type="domain" description="Homing endonuclease LAGLIDADG" evidence="1">
    <location>
        <begin position="6"/>
        <end position="75"/>
    </location>
</feature>
<comment type="caution">
    <text evidence="2">The sequence shown here is derived from an EMBL/GenBank/DDBJ whole genome shotgun (WGS) entry which is preliminary data.</text>
</comment>